<evidence type="ECO:0000313" key="2">
    <source>
        <dbReference type="Proteomes" id="UP000293535"/>
    </source>
</evidence>
<dbReference type="EMBL" id="RZIG01000002">
    <property type="protein sequence ID" value="RYJ09944.1"/>
    <property type="molecule type" value="Genomic_DNA"/>
</dbReference>
<proteinExistence type="predicted"/>
<gene>
    <name evidence="1" type="ORF">ELS20_07960</name>
</gene>
<organism evidence="1 2">
    <name type="scientific">Haloarcula hispanica</name>
    <dbReference type="NCBI Taxonomy" id="51589"/>
    <lineage>
        <taxon>Archaea</taxon>
        <taxon>Methanobacteriati</taxon>
        <taxon>Methanobacteriota</taxon>
        <taxon>Stenosarchaea group</taxon>
        <taxon>Halobacteria</taxon>
        <taxon>Halobacteriales</taxon>
        <taxon>Haloarculaceae</taxon>
        <taxon>Haloarcula</taxon>
    </lineage>
</organism>
<name>A0A482T0Z4_HALHI</name>
<reference evidence="1 2" key="1">
    <citation type="submission" date="2018-12" db="EMBL/GenBank/DDBJ databases">
        <title>Draft genome sequence of Haloarcula hispinica strain 18.1, an halophilic archaeon isolated from Chott El Jerid of Southern Tunisia.</title>
        <authorList>
            <person name="Najjari A."/>
            <person name="Ben Dhia O."/>
            <person name="Ferjani R."/>
            <person name="Mahjoubi M."/>
            <person name="Sghaier H."/>
            <person name="Elshahed M."/>
            <person name="Ouzari H.I."/>
            <person name="Cherid A."/>
            <person name="Youssef N."/>
        </authorList>
    </citation>
    <scope>NUCLEOTIDE SEQUENCE [LARGE SCALE GENOMIC DNA]</scope>
    <source>
        <strain evidence="1 2">18.1</strain>
    </source>
</reference>
<comment type="caution">
    <text evidence="1">The sequence shown here is derived from an EMBL/GenBank/DDBJ whole genome shotgun (WGS) entry which is preliminary data.</text>
</comment>
<dbReference type="AlphaFoldDB" id="A0A482T0Z4"/>
<dbReference type="Proteomes" id="UP000293535">
    <property type="component" value="Unassembled WGS sequence"/>
</dbReference>
<sequence length="344" mass="34193">MSEFTTEADLLIDNVDGARAAIEDDLGTLSVDVETNQPASAGGDGGPSSLLSQSSAVGTVDILSDQVEILEDIHDELEKLGQSGALAGGDGGGGGGTSGFIGSLAGAATSRLPSLSTLGGGGAAAAGGGAGTLLGGGAAGIGLGLGGVRGLQEAGVTQDVRGAGQDVQSQLGSDETQLAAAGISQLLPGSVENTAAVGGAALGLAQGDIDRAQEDSSQAVKTVSIDSSDLDALNSALGEPEWLSTLSDPSISEPTWLTALSNPTISEPAWLSEFANPEFNIEEPAWVSNFGGSDIGLTLEVPAPDLNFSTGNIRSELDSELEAFKREVVDEAVREVQSVFSGLG</sequence>
<accession>A0A482T0Z4</accession>
<protein>
    <submittedName>
        <fullName evidence="1">Uncharacterized protein</fullName>
    </submittedName>
</protein>
<dbReference type="RefSeq" id="WP_129755397.1">
    <property type="nucleotide sequence ID" value="NZ_JAFKAA010000002.1"/>
</dbReference>
<evidence type="ECO:0000313" key="1">
    <source>
        <dbReference type="EMBL" id="RYJ09944.1"/>
    </source>
</evidence>